<dbReference type="PANTHER" id="PTHR46889">
    <property type="entry name" value="TRANSPOSASE INSF FOR INSERTION SEQUENCE IS3B-RELATED"/>
    <property type="match status" value="1"/>
</dbReference>
<dbReference type="SUPFAM" id="SSF53098">
    <property type="entry name" value="Ribonuclease H-like"/>
    <property type="match status" value="1"/>
</dbReference>
<dbReference type="Proteomes" id="UP001623041">
    <property type="component" value="Unassembled WGS sequence"/>
</dbReference>
<dbReference type="EMBL" id="JBJHQH010000002">
    <property type="protein sequence ID" value="MFK9090563.1"/>
    <property type="molecule type" value="Genomic_DNA"/>
</dbReference>
<organism evidence="2 3">
    <name type="scientific">Bacillus salipaludis</name>
    <dbReference type="NCBI Taxonomy" id="2547811"/>
    <lineage>
        <taxon>Bacteria</taxon>
        <taxon>Bacillati</taxon>
        <taxon>Bacillota</taxon>
        <taxon>Bacilli</taxon>
        <taxon>Bacillales</taxon>
        <taxon>Bacillaceae</taxon>
        <taxon>Bacillus</taxon>
    </lineage>
</organism>
<accession>A0ABW8RBB6</accession>
<protein>
    <submittedName>
        <fullName evidence="2">IS3 family transposase</fullName>
    </submittedName>
</protein>
<reference evidence="2 3" key="1">
    <citation type="submission" date="2024-11" db="EMBL/GenBank/DDBJ databases">
        <authorList>
            <person name="Lucas J.A."/>
        </authorList>
    </citation>
    <scope>NUCLEOTIDE SEQUENCE [LARGE SCALE GENOMIC DNA]</scope>
    <source>
        <strain evidence="2 3">Z 5.4</strain>
    </source>
</reference>
<dbReference type="InterPro" id="IPR012337">
    <property type="entry name" value="RNaseH-like_sf"/>
</dbReference>
<evidence type="ECO:0000259" key="1">
    <source>
        <dbReference type="Pfam" id="PF13333"/>
    </source>
</evidence>
<gene>
    <name evidence="2" type="ORF">ACJEBI_03580</name>
</gene>
<evidence type="ECO:0000313" key="3">
    <source>
        <dbReference type="Proteomes" id="UP001623041"/>
    </source>
</evidence>
<dbReference type="InterPro" id="IPR050900">
    <property type="entry name" value="Transposase_IS3/IS150/IS904"/>
</dbReference>
<keyword evidence="3" id="KW-1185">Reference proteome</keyword>
<name>A0ABW8RBB6_9BACI</name>
<dbReference type="InterPro" id="IPR036397">
    <property type="entry name" value="RNaseH_sf"/>
</dbReference>
<dbReference type="RefSeq" id="WP_406579247.1">
    <property type="nucleotide sequence ID" value="NZ_JBJHQH010000002.1"/>
</dbReference>
<dbReference type="Gene3D" id="3.30.420.10">
    <property type="entry name" value="Ribonuclease H-like superfamily/Ribonuclease H"/>
    <property type="match status" value="1"/>
</dbReference>
<dbReference type="Pfam" id="PF13333">
    <property type="entry name" value="rve_2"/>
    <property type="match status" value="1"/>
</dbReference>
<evidence type="ECO:0000313" key="2">
    <source>
        <dbReference type="EMBL" id="MFK9090563.1"/>
    </source>
</evidence>
<proteinExistence type="predicted"/>
<comment type="caution">
    <text evidence="2">The sequence shown here is derived from an EMBL/GenBank/DDBJ whole genome shotgun (WGS) entry which is preliminary data.</text>
</comment>
<dbReference type="PANTHER" id="PTHR46889:SF4">
    <property type="entry name" value="TRANSPOSASE INSO FOR INSERTION SEQUENCE ELEMENT IS911B-RELATED"/>
    <property type="match status" value="1"/>
</dbReference>
<feature type="domain" description="Integrase catalytic" evidence="1">
    <location>
        <begin position="14"/>
        <end position="67"/>
    </location>
</feature>
<dbReference type="InterPro" id="IPR001584">
    <property type="entry name" value="Integrase_cat-core"/>
</dbReference>
<sequence length="69" mass="8494">MSRKGNCWDNACMENFFSHFKTECFYLYSFRTADEVKDAVNRYIRFYNHQRFQKKLNNLSPYQYRTQAA</sequence>